<dbReference type="RefSeq" id="WP_236291917.1">
    <property type="nucleotide sequence ID" value="NZ_CAKMMW010000025.1"/>
</dbReference>
<keyword evidence="3" id="KW-1185">Reference proteome</keyword>
<proteinExistence type="predicted"/>
<evidence type="ECO:0000256" key="1">
    <source>
        <dbReference type="ARBA" id="ARBA00022823"/>
    </source>
</evidence>
<reference evidence="2" key="1">
    <citation type="submission" date="2022-01" db="EMBL/GenBank/DDBJ databases">
        <authorList>
            <person name="Criscuolo A."/>
        </authorList>
    </citation>
    <scope>NUCLEOTIDE SEQUENCE</scope>
    <source>
        <strain evidence="2">CIP111891</strain>
    </source>
</reference>
<evidence type="ECO:0000313" key="2">
    <source>
        <dbReference type="EMBL" id="CAH1225350.1"/>
    </source>
</evidence>
<sequence>MDVITEELFWIRQEGSEAVIGLTEYALEKWGIILYIELPEKGVQLTKGAFMSSLETAVDEHDLFSPVTGEVTAVNILIERATGMLYESPYEKGWLFRVVLGD</sequence>
<dbReference type="Proteomes" id="UP000838821">
    <property type="component" value="Unassembled WGS sequence"/>
</dbReference>
<protein>
    <submittedName>
        <fullName evidence="2">Glycine cleavage system H protein</fullName>
    </submittedName>
</protein>
<dbReference type="PANTHER" id="PTHR11715:SF3">
    <property type="entry name" value="GLYCINE CLEAVAGE SYSTEM H PROTEIN-RELATED"/>
    <property type="match status" value="1"/>
</dbReference>
<dbReference type="SUPFAM" id="SSF51230">
    <property type="entry name" value="Single hybrid motif"/>
    <property type="match status" value="1"/>
</dbReference>
<dbReference type="InterPro" id="IPR011053">
    <property type="entry name" value="Single_hybrid_motif"/>
</dbReference>
<dbReference type="EMBL" id="CAKMMW010000025">
    <property type="protein sequence ID" value="CAH1225350.1"/>
    <property type="molecule type" value="Genomic_DNA"/>
</dbReference>
<dbReference type="CDD" id="cd06848">
    <property type="entry name" value="GCS_H"/>
    <property type="match status" value="1"/>
</dbReference>
<dbReference type="InterPro" id="IPR002930">
    <property type="entry name" value="GCV_H"/>
</dbReference>
<accession>A0ABM9CX96</accession>
<organism evidence="2 3">
    <name type="scientific">Paenibacillus allorhizoplanae</name>
    <dbReference type="NCBI Taxonomy" id="2905648"/>
    <lineage>
        <taxon>Bacteria</taxon>
        <taxon>Bacillati</taxon>
        <taxon>Bacillota</taxon>
        <taxon>Bacilli</taxon>
        <taxon>Bacillales</taxon>
        <taxon>Paenibacillaceae</taxon>
        <taxon>Paenibacillus</taxon>
    </lineage>
</organism>
<dbReference type="Pfam" id="PF01597">
    <property type="entry name" value="GCV_H"/>
    <property type="match status" value="1"/>
</dbReference>
<dbReference type="Gene3D" id="2.40.50.100">
    <property type="match status" value="1"/>
</dbReference>
<dbReference type="InterPro" id="IPR033753">
    <property type="entry name" value="GCV_H/Fam206"/>
</dbReference>
<gene>
    <name evidence="2" type="primary">gcvH_1</name>
    <name evidence="2" type="ORF">PAECIP111891_05795</name>
</gene>
<evidence type="ECO:0000313" key="3">
    <source>
        <dbReference type="Proteomes" id="UP000838821"/>
    </source>
</evidence>
<comment type="caution">
    <text evidence="2">The sequence shown here is derived from an EMBL/GenBank/DDBJ whole genome shotgun (WGS) entry which is preliminary data.</text>
</comment>
<dbReference type="PANTHER" id="PTHR11715">
    <property type="entry name" value="GLYCINE CLEAVAGE SYSTEM H PROTEIN"/>
    <property type="match status" value="1"/>
</dbReference>
<name>A0ABM9CX96_9BACL</name>
<keyword evidence="1" id="KW-0450">Lipoyl</keyword>